<comment type="caution">
    <text evidence="3">The sequence shown here is derived from an EMBL/GenBank/DDBJ whole genome shotgun (WGS) entry which is preliminary data.</text>
</comment>
<dbReference type="AlphaFoldDB" id="A0A0W4ZFW5"/>
<evidence type="ECO:0000259" key="2">
    <source>
        <dbReference type="Pfam" id="PF25289"/>
    </source>
</evidence>
<dbReference type="InterPro" id="IPR057199">
    <property type="entry name" value="DUF7877"/>
</dbReference>
<reference evidence="4" key="1">
    <citation type="journal article" date="2016" name="Nat. Commun.">
        <title>Genome analysis of three Pneumocystis species reveals adaptation mechanisms to life exclusively in mammalian hosts.</title>
        <authorList>
            <person name="Ma L."/>
            <person name="Chen Z."/>
            <person name="Huang D.W."/>
            <person name="Kutty G."/>
            <person name="Ishihara M."/>
            <person name="Wang H."/>
            <person name="Abouelleil A."/>
            <person name="Bishop L."/>
            <person name="Davey E."/>
            <person name="Deng R."/>
            <person name="Deng X."/>
            <person name="Fan L."/>
            <person name="Fantoni G."/>
            <person name="Fitzgerald M."/>
            <person name="Gogineni E."/>
            <person name="Goldberg J.M."/>
            <person name="Handley G."/>
            <person name="Hu X."/>
            <person name="Huber C."/>
            <person name="Jiao X."/>
            <person name="Jones K."/>
            <person name="Levin J.Z."/>
            <person name="Liu Y."/>
            <person name="Macdonald P."/>
            <person name="Melnikov A."/>
            <person name="Raley C."/>
            <person name="Sassi M."/>
            <person name="Sherman B.T."/>
            <person name="Song X."/>
            <person name="Sykes S."/>
            <person name="Tran B."/>
            <person name="Walsh L."/>
            <person name="Xia Y."/>
            <person name="Yang J."/>
            <person name="Young S."/>
            <person name="Zeng Q."/>
            <person name="Zheng X."/>
            <person name="Stephens R."/>
            <person name="Nusbaum C."/>
            <person name="Birren B.W."/>
            <person name="Azadi P."/>
            <person name="Lempicki R.A."/>
            <person name="Cuomo C.A."/>
            <person name="Kovacs J.A."/>
        </authorList>
    </citation>
    <scope>NUCLEOTIDE SEQUENCE [LARGE SCALE GENOMIC DNA]</scope>
    <source>
        <strain evidence="4">B80</strain>
    </source>
</reference>
<feature type="compositionally biased region" description="Basic and acidic residues" evidence="1">
    <location>
        <begin position="288"/>
        <end position="302"/>
    </location>
</feature>
<feature type="compositionally biased region" description="Polar residues" evidence="1">
    <location>
        <begin position="1"/>
        <end position="20"/>
    </location>
</feature>
<dbReference type="Proteomes" id="UP000054454">
    <property type="component" value="Unassembled WGS sequence"/>
</dbReference>
<feature type="domain" description="DUF7877" evidence="2">
    <location>
        <begin position="74"/>
        <end position="120"/>
    </location>
</feature>
<feature type="region of interest" description="Disordered" evidence="1">
    <location>
        <begin position="288"/>
        <end position="307"/>
    </location>
</feature>
<sequence length="494" mass="55799">MTNKHSNQNSVVQKTPSNDNLRQKKKNESLSSPEEVISSSGNMERTLEDLYHVFSSIPGGSLVLKQSLDEDKKSSRNTSTISSKLQKKTYDSLAALENDLYTAVTSLLNNIRPTDADYASVSSFYTFSQKLLTREQKRNITQAFGSDAKKYTQDSFPFRPPSNECLFVISPNGPLFSSLAAKSVFDTRPINTEGRAYITQVIPNNSASTKSIQTFANICPASAQSDSSVLKKRKLKHPTLKLIPSVKWLYYNSYSSYAPTKDMETAIFSEKHLNAVWWKRKNEKLSMKEEKDIEKDDTKQSDADQPSSLELDEKLILSYEPIDVSDELKTSELYKEHNDININEIGKLIQTLSEMQSSRIAHSQTEAPGELEEQLAFHIQQLLLKQIISFNVQPKELLPKPLSLSMSFLVLGPSYAGTLPNVPHMSSSEELRNQHGSYSELQNYARNESLYHQNSQKIPNIPITLPSLIRNDSYRSFLNSSLSAYRKIGNRIKK</sequence>
<evidence type="ECO:0000313" key="3">
    <source>
        <dbReference type="EMBL" id="KTW27277.1"/>
    </source>
</evidence>
<evidence type="ECO:0000256" key="1">
    <source>
        <dbReference type="SAM" id="MobiDB-lite"/>
    </source>
</evidence>
<gene>
    <name evidence="3" type="ORF">T552_02260</name>
</gene>
<accession>A0A0W4ZFW5</accession>
<evidence type="ECO:0000313" key="4">
    <source>
        <dbReference type="Proteomes" id="UP000054454"/>
    </source>
</evidence>
<feature type="compositionally biased region" description="Low complexity" evidence="1">
    <location>
        <begin position="29"/>
        <end position="40"/>
    </location>
</feature>
<dbReference type="EMBL" id="LFVZ01000010">
    <property type="protein sequence ID" value="KTW27277.1"/>
    <property type="molecule type" value="Genomic_DNA"/>
</dbReference>
<protein>
    <recommendedName>
        <fullName evidence="2">DUF7877 domain-containing protein</fullName>
    </recommendedName>
</protein>
<dbReference type="VEuPathDB" id="FungiDB:T552_02260"/>
<dbReference type="GeneID" id="28937013"/>
<dbReference type="Pfam" id="PF25289">
    <property type="entry name" value="DUF7877"/>
    <property type="match status" value="1"/>
</dbReference>
<dbReference type="RefSeq" id="XP_018225319.1">
    <property type="nucleotide sequence ID" value="XM_018370810.1"/>
</dbReference>
<proteinExistence type="predicted"/>
<organism evidence="3 4">
    <name type="scientific">Pneumocystis carinii (strain B80)</name>
    <name type="common">Rat pneumocystis pneumonia agent</name>
    <name type="synonym">Pneumocystis carinii f. sp. carinii</name>
    <dbReference type="NCBI Taxonomy" id="1408658"/>
    <lineage>
        <taxon>Eukaryota</taxon>
        <taxon>Fungi</taxon>
        <taxon>Dikarya</taxon>
        <taxon>Ascomycota</taxon>
        <taxon>Taphrinomycotina</taxon>
        <taxon>Pneumocystomycetes</taxon>
        <taxon>Pneumocystaceae</taxon>
        <taxon>Pneumocystis</taxon>
    </lineage>
</organism>
<feature type="region of interest" description="Disordered" evidence="1">
    <location>
        <begin position="1"/>
        <end position="42"/>
    </location>
</feature>
<keyword evidence="4" id="KW-1185">Reference proteome</keyword>
<name>A0A0W4ZFW5_PNEC8</name>
<dbReference type="OrthoDB" id="5354116at2759"/>